<gene>
    <name evidence="1" type="ORF">PR048_024584</name>
</gene>
<keyword evidence="2" id="KW-1185">Reference proteome</keyword>
<evidence type="ECO:0000313" key="2">
    <source>
        <dbReference type="Proteomes" id="UP001159363"/>
    </source>
</evidence>
<organism evidence="1 2">
    <name type="scientific">Dryococelus australis</name>
    <dbReference type="NCBI Taxonomy" id="614101"/>
    <lineage>
        <taxon>Eukaryota</taxon>
        <taxon>Metazoa</taxon>
        <taxon>Ecdysozoa</taxon>
        <taxon>Arthropoda</taxon>
        <taxon>Hexapoda</taxon>
        <taxon>Insecta</taxon>
        <taxon>Pterygota</taxon>
        <taxon>Neoptera</taxon>
        <taxon>Polyneoptera</taxon>
        <taxon>Phasmatodea</taxon>
        <taxon>Verophasmatodea</taxon>
        <taxon>Anareolatae</taxon>
        <taxon>Phasmatidae</taxon>
        <taxon>Eurycanthinae</taxon>
        <taxon>Dryococelus</taxon>
    </lineage>
</organism>
<name>A0ABQ9GNZ1_9NEOP</name>
<protein>
    <submittedName>
        <fullName evidence="1">Uncharacterized protein</fullName>
    </submittedName>
</protein>
<proteinExistence type="predicted"/>
<dbReference type="Proteomes" id="UP001159363">
    <property type="component" value="Chromosome 9"/>
</dbReference>
<accession>A0ABQ9GNZ1</accession>
<comment type="caution">
    <text evidence="1">The sequence shown here is derived from an EMBL/GenBank/DDBJ whole genome shotgun (WGS) entry which is preliminary data.</text>
</comment>
<dbReference type="EMBL" id="JARBHB010000010">
    <property type="protein sequence ID" value="KAJ8873750.1"/>
    <property type="molecule type" value="Genomic_DNA"/>
</dbReference>
<evidence type="ECO:0000313" key="1">
    <source>
        <dbReference type="EMBL" id="KAJ8873750.1"/>
    </source>
</evidence>
<reference evidence="1 2" key="1">
    <citation type="submission" date="2023-02" db="EMBL/GenBank/DDBJ databases">
        <title>LHISI_Scaffold_Assembly.</title>
        <authorList>
            <person name="Stuart O.P."/>
            <person name="Cleave R."/>
            <person name="Magrath M.J.L."/>
            <person name="Mikheyev A.S."/>
        </authorList>
    </citation>
    <scope>NUCLEOTIDE SEQUENCE [LARGE SCALE GENOMIC DNA]</scope>
    <source>
        <strain evidence="1">Daus_M_001</strain>
        <tissue evidence="1">Leg muscle</tissue>
    </source>
</reference>
<sequence length="426" mass="47976">MTVALSVVSGTELLLEKLGAIAEKYDHVKAFNAKENKMTSKSLQRLLSATFCRSVVSLYKPPLAVGVGSVSSLRQVIEEVWTAMNIEVLGFNEGEASAGIREQRKTGDPQENPLTSGIALHYSYERESESNSRARRQLPEGMDLSGMLSMAKMAFEGAIEDGNAAAEEAKMAKEDPEKARQDAMMKNMFSSLDMVKGMSEYPGKEGSKYTKTAIVRRDSHVRKSGNHPARNRGRFAEVAGEYSDHCTTTKERQSSEETKNNIQEIVNPVEEGWKEKNFRKVRGGGVFIDAGGEATINKIRASERLKSLGLRLNEPRNKGPKEAPVSLRTEWNKENVNIVLEYLCVYRNLLISQETIKYGYAACKVRNFLFPMRRNKCQHYGHQSKPCKSTERKLVCENYLQDKKEYRYLVDSKKCPQLDKSFLVTL</sequence>